<keyword evidence="2" id="KW-1185">Reference proteome</keyword>
<evidence type="ECO:0000313" key="1">
    <source>
        <dbReference type="EMBL" id="RNA15966.1"/>
    </source>
</evidence>
<accession>A0A3M7QX94</accession>
<protein>
    <submittedName>
        <fullName evidence="1">Uncharacterized protein</fullName>
    </submittedName>
</protein>
<dbReference type="Proteomes" id="UP000276133">
    <property type="component" value="Unassembled WGS sequence"/>
</dbReference>
<dbReference type="AlphaFoldDB" id="A0A3M7QX94"/>
<proteinExistence type="predicted"/>
<dbReference type="EMBL" id="REGN01004837">
    <property type="protein sequence ID" value="RNA15966.1"/>
    <property type="molecule type" value="Genomic_DNA"/>
</dbReference>
<evidence type="ECO:0000313" key="2">
    <source>
        <dbReference type="Proteomes" id="UP000276133"/>
    </source>
</evidence>
<sequence length="81" mass="8824">MHHCLLGSSLFSEDFVSAFCGAPFKRPLSQRPLSPVGSTITSSLFTIDKFPNLSPIDTVLKSRRAIEVTNLGRVSSAKMIN</sequence>
<reference evidence="1 2" key="1">
    <citation type="journal article" date="2018" name="Sci. Rep.">
        <title>Genomic signatures of local adaptation to the degree of environmental predictability in rotifers.</title>
        <authorList>
            <person name="Franch-Gras L."/>
            <person name="Hahn C."/>
            <person name="Garcia-Roger E.M."/>
            <person name="Carmona M.J."/>
            <person name="Serra M."/>
            <person name="Gomez A."/>
        </authorList>
    </citation>
    <scope>NUCLEOTIDE SEQUENCE [LARGE SCALE GENOMIC DNA]</scope>
    <source>
        <strain evidence="1">HYR1</strain>
    </source>
</reference>
<organism evidence="1 2">
    <name type="scientific">Brachionus plicatilis</name>
    <name type="common">Marine rotifer</name>
    <name type="synonym">Brachionus muelleri</name>
    <dbReference type="NCBI Taxonomy" id="10195"/>
    <lineage>
        <taxon>Eukaryota</taxon>
        <taxon>Metazoa</taxon>
        <taxon>Spiralia</taxon>
        <taxon>Gnathifera</taxon>
        <taxon>Rotifera</taxon>
        <taxon>Eurotatoria</taxon>
        <taxon>Monogononta</taxon>
        <taxon>Pseudotrocha</taxon>
        <taxon>Ploima</taxon>
        <taxon>Brachionidae</taxon>
        <taxon>Brachionus</taxon>
    </lineage>
</organism>
<name>A0A3M7QX94_BRAPC</name>
<comment type="caution">
    <text evidence="1">The sequence shown here is derived from an EMBL/GenBank/DDBJ whole genome shotgun (WGS) entry which is preliminary data.</text>
</comment>
<gene>
    <name evidence="1" type="ORF">BpHYR1_040445</name>
</gene>